<feature type="domain" description="DNA helicase Pif1-like DEAD-box helicase" evidence="2">
    <location>
        <begin position="325"/>
        <end position="481"/>
    </location>
</feature>
<dbReference type="InterPro" id="IPR027417">
    <property type="entry name" value="P-loop_NTPase"/>
</dbReference>
<evidence type="ECO:0000259" key="3">
    <source>
        <dbReference type="Pfam" id="PF14214"/>
    </source>
</evidence>
<dbReference type="EMBL" id="BKCJ010198637">
    <property type="protein sequence ID" value="GEY66942.1"/>
    <property type="molecule type" value="Genomic_DNA"/>
</dbReference>
<proteinExistence type="inferred from homology"/>
<dbReference type="EC" id="5.6.2.3" evidence="1"/>
<evidence type="ECO:0000259" key="2">
    <source>
        <dbReference type="Pfam" id="PF05970"/>
    </source>
</evidence>
<keyword evidence="1" id="KW-0347">Helicase</keyword>
<gene>
    <name evidence="4" type="ORF">Tci_438916</name>
</gene>
<dbReference type="Pfam" id="PF05970">
    <property type="entry name" value="PIF1"/>
    <property type="match status" value="1"/>
</dbReference>
<keyword evidence="1" id="KW-0067">ATP-binding</keyword>
<organism evidence="4">
    <name type="scientific">Tanacetum cinerariifolium</name>
    <name type="common">Dalmatian daisy</name>
    <name type="synonym">Chrysanthemum cinerariifolium</name>
    <dbReference type="NCBI Taxonomy" id="118510"/>
    <lineage>
        <taxon>Eukaryota</taxon>
        <taxon>Viridiplantae</taxon>
        <taxon>Streptophyta</taxon>
        <taxon>Embryophyta</taxon>
        <taxon>Tracheophyta</taxon>
        <taxon>Spermatophyta</taxon>
        <taxon>Magnoliopsida</taxon>
        <taxon>eudicotyledons</taxon>
        <taxon>Gunneridae</taxon>
        <taxon>Pentapetalae</taxon>
        <taxon>asterids</taxon>
        <taxon>campanulids</taxon>
        <taxon>Asterales</taxon>
        <taxon>Asteraceae</taxon>
        <taxon>Asteroideae</taxon>
        <taxon>Anthemideae</taxon>
        <taxon>Anthemidinae</taxon>
        <taxon>Tanacetum</taxon>
    </lineage>
</organism>
<keyword evidence="1" id="KW-0234">DNA repair</keyword>
<comment type="caution">
    <text evidence="4">The sequence shown here is derived from an EMBL/GenBank/DDBJ whole genome shotgun (WGS) entry which is preliminary data.</text>
</comment>
<evidence type="ECO:0000256" key="1">
    <source>
        <dbReference type="RuleBase" id="RU363044"/>
    </source>
</evidence>
<dbReference type="GO" id="GO:0006281">
    <property type="term" value="P:DNA repair"/>
    <property type="evidence" value="ECO:0007669"/>
    <property type="project" value="UniProtKB-KW"/>
</dbReference>
<protein>
    <recommendedName>
        <fullName evidence="1">ATP-dependent DNA helicase</fullName>
        <ecNumber evidence="1">5.6.2.3</ecNumber>
    </recommendedName>
</protein>
<dbReference type="PANTHER" id="PTHR10492">
    <property type="match status" value="1"/>
</dbReference>
<comment type="catalytic activity">
    <reaction evidence="1">
        <text>ATP + H2O = ADP + phosphate + H(+)</text>
        <dbReference type="Rhea" id="RHEA:13065"/>
        <dbReference type="ChEBI" id="CHEBI:15377"/>
        <dbReference type="ChEBI" id="CHEBI:15378"/>
        <dbReference type="ChEBI" id="CHEBI:30616"/>
        <dbReference type="ChEBI" id="CHEBI:43474"/>
        <dbReference type="ChEBI" id="CHEBI:456216"/>
        <dbReference type="EC" id="5.6.2.3"/>
    </reaction>
</comment>
<keyword evidence="1" id="KW-0233">DNA recombination</keyword>
<feature type="non-terminal residue" evidence="4">
    <location>
        <position position="1"/>
    </location>
</feature>
<keyword evidence="1" id="KW-0378">Hydrolase</keyword>
<comment type="similarity">
    <text evidence="1">Belongs to the helicase family.</text>
</comment>
<dbReference type="AlphaFoldDB" id="A0A699HRH2"/>
<reference evidence="4" key="1">
    <citation type="journal article" date="2019" name="Sci. Rep.">
        <title>Draft genome of Tanacetum cinerariifolium, the natural source of mosquito coil.</title>
        <authorList>
            <person name="Yamashiro T."/>
            <person name="Shiraishi A."/>
            <person name="Satake H."/>
            <person name="Nakayama K."/>
        </authorList>
    </citation>
    <scope>NUCLEOTIDE SEQUENCE</scope>
</reference>
<keyword evidence="1" id="KW-0227">DNA damage</keyword>
<dbReference type="Gene3D" id="3.40.50.300">
    <property type="entry name" value="P-loop containing nucleotide triphosphate hydrolases"/>
    <property type="match status" value="1"/>
</dbReference>
<dbReference type="SUPFAM" id="SSF52540">
    <property type="entry name" value="P-loop containing nucleoside triphosphate hydrolases"/>
    <property type="match status" value="1"/>
</dbReference>
<dbReference type="GO" id="GO:0043139">
    <property type="term" value="F:5'-3' DNA helicase activity"/>
    <property type="evidence" value="ECO:0007669"/>
    <property type="project" value="UniProtKB-EC"/>
</dbReference>
<name>A0A699HRH2_TANCI</name>
<dbReference type="GO" id="GO:0000723">
    <property type="term" value="P:telomere maintenance"/>
    <property type="evidence" value="ECO:0007669"/>
    <property type="project" value="InterPro"/>
</dbReference>
<comment type="cofactor">
    <cofactor evidence="1">
        <name>Mg(2+)</name>
        <dbReference type="ChEBI" id="CHEBI:18420"/>
    </cofactor>
</comment>
<dbReference type="InterPro" id="IPR010285">
    <property type="entry name" value="DNA_helicase_pif1-like_DEAD"/>
</dbReference>
<keyword evidence="1" id="KW-0547">Nucleotide-binding</keyword>
<evidence type="ECO:0000313" key="4">
    <source>
        <dbReference type="EMBL" id="GEY66942.1"/>
    </source>
</evidence>
<accession>A0A699HRH2</accession>
<dbReference type="InterPro" id="IPR025476">
    <property type="entry name" value="Helitron_helicase-like"/>
</dbReference>
<feature type="domain" description="Helitron helicase-like" evidence="3">
    <location>
        <begin position="2"/>
        <end position="53"/>
    </location>
</feature>
<sequence length="606" mass="69456">SHDRPEVGTRVFKMKLIGLLEDLTKHHILRKYCSVVYVIKFQKRGLPHAHILLWLEEEFKCRTPDQINDIILAELPCPTNDPDAYKLVSEFMLHGPCGVEAKHAPCTNEGKCSKHYPKKSLAETIINEDGYPVYRRRDNKITAVKGKFTYDNRHVVPHNRFPSLCEAVWRLFSFDINYAYPTVMQLNYHLPDQNAITLRDSEHLPALLERKGISITRGAQSFTDLKMVNKINYATFKALCFAYGLLNDDKEWTHAIVEANEQVRNYCLLEIQDLLNTHGKSLTDFKDLPQPNPILLTNLENHLLREALSFNANKSKVEHEKLHSMLNPEQSLIYKQIIKSVHNDKGKFCFIHGPGGTEKTFLYMTIIARLRSEEMIVLDVVSSAHSRFVIPLELMENSTCGIKQGTHLAELLQHVRLIIWDEAPMTQRYAFEVLDKMLQDILGYKNQARRNYIFGGMTILLGGDFRQILPVIPNAKRPEVLAVGDGNQLKKESKDEPTRIEIPEEFLIKSWTSPIERIVTETYLDFTIRQGDDEYLTERAILTPWNDDANAINENMFKKLGGAPVTYNSADEICKASTDTADQHDLYLVEFLNSLNFQGMPPMPSA</sequence>
<dbReference type="PANTHER" id="PTHR10492:SF93">
    <property type="entry name" value="ATP-DEPENDENT DNA HELICASE"/>
    <property type="match status" value="1"/>
</dbReference>
<dbReference type="GO" id="GO:0016787">
    <property type="term" value="F:hydrolase activity"/>
    <property type="evidence" value="ECO:0007669"/>
    <property type="project" value="UniProtKB-KW"/>
</dbReference>
<dbReference type="GO" id="GO:0006310">
    <property type="term" value="P:DNA recombination"/>
    <property type="evidence" value="ECO:0007669"/>
    <property type="project" value="UniProtKB-KW"/>
</dbReference>
<dbReference type="GO" id="GO:0005524">
    <property type="term" value="F:ATP binding"/>
    <property type="evidence" value="ECO:0007669"/>
    <property type="project" value="UniProtKB-KW"/>
</dbReference>
<dbReference type="Pfam" id="PF14214">
    <property type="entry name" value="Helitron_like_N"/>
    <property type="match status" value="1"/>
</dbReference>